<accession>A0A0C3B544</accession>
<protein>
    <recommendedName>
        <fullName evidence="2">Microbial-type PARG catalytic domain-containing protein</fullName>
    </recommendedName>
</protein>
<dbReference type="NCBIfam" id="TIGR02452">
    <property type="entry name" value="TIGR02452 family protein"/>
    <property type="match status" value="1"/>
</dbReference>
<dbReference type="InParanoid" id="A0A0C3B544"/>
<dbReference type="Gene3D" id="3.40.220.10">
    <property type="entry name" value="Leucine Aminopeptidase, subunit E, domain 1"/>
    <property type="match status" value="1"/>
</dbReference>
<dbReference type="AlphaFoldDB" id="A0A0C3B544"/>
<sequence length="491" mass="54084">MGPLRNSRSKSKQPKHIRKPSTARLQRTRSSSIPTQVQRQQLKKQKQKQHHQQRRALIAFAALKTRRERWASIARDTQRIVCGDGKYVEERPSSSASSSSFPSPPSSVYFSSAHAPGPSKGLPQGQQGTIHVVHDIAPHIQLSKQLSTFYPHSSPSLAEWRRRPNNVRTVQTSFTFTPSSTLTAARTLHLTYPSLTNFPVRALPTCAIGILAFSSPKRPGGGYLHGGNEQEEALARSTSLVASLDTEQGREFYKTHKQFSGVDGKGIYDHSMVYSPGVVAFRKEDDDTLDFSYVQPPDSATVAVTNPKPGYKPRSRSKSSPAPPATTTTATVTSTPPPTQHTTIPPYPLNILSSTPPSYAAIHQTYTITPSTSHIFTAGIKSVLTQRLGRVLRTFEERGDRAVVLGAYGCGSSEVSVEMVAGVWAELLVCGEEEEGEERRSDEGEKGEREARFKDVFEHVVFAVPGKLFAPFKEAFEMRVLEAQINDATRM</sequence>
<feature type="compositionally biased region" description="Polar residues" evidence="1">
    <location>
        <begin position="23"/>
        <end position="35"/>
    </location>
</feature>
<gene>
    <name evidence="3" type="ORF">PILCRDRAFT_821449</name>
</gene>
<dbReference type="STRING" id="765440.A0A0C3B544"/>
<evidence type="ECO:0000256" key="1">
    <source>
        <dbReference type="SAM" id="MobiDB-lite"/>
    </source>
</evidence>
<dbReference type="OrthoDB" id="9985428at2759"/>
<dbReference type="HOGENOM" id="CLU_024412_4_0_1"/>
<feature type="compositionally biased region" description="Low complexity" evidence="1">
    <location>
        <begin position="325"/>
        <end position="344"/>
    </location>
</feature>
<evidence type="ECO:0000313" key="3">
    <source>
        <dbReference type="EMBL" id="KIM81363.1"/>
    </source>
</evidence>
<dbReference type="InterPro" id="IPR012664">
    <property type="entry name" value="CHP02452"/>
</dbReference>
<reference evidence="3 4" key="1">
    <citation type="submission" date="2014-04" db="EMBL/GenBank/DDBJ databases">
        <authorList>
            <consortium name="DOE Joint Genome Institute"/>
            <person name="Kuo A."/>
            <person name="Tarkka M."/>
            <person name="Buscot F."/>
            <person name="Kohler A."/>
            <person name="Nagy L.G."/>
            <person name="Floudas D."/>
            <person name="Copeland A."/>
            <person name="Barry K.W."/>
            <person name="Cichocki N."/>
            <person name="Veneault-Fourrey C."/>
            <person name="LaButti K."/>
            <person name="Lindquist E.A."/>
            <person name="Lipzen A."/>
            <person name="Lundell T."/>
            <person name="Morin E."/>
            <person name="Murat C."/>
            <person name="Sun H."/>
            <person name="Tunlid A."/>
            <person name="Henrissat B."/>
            <person name="Grigoriev I.V."/>
            <person name="Hibbett D.S."/>
            <person name="Martin F."/>
            <person name="Nordberg H.P."/>
            <person name="Cantor M.N."/>
            <person name="Hua S.X."/>
        </authorList>
    </citation>
    <scope>NUCLEOTIDE SEQUENCE [LARGE SCALE GENOMIC DNA]</scope>
    <source>
        <strain evidence="3 4">F 1598</strain>
    </source>
</reference>
<feature type="region of interest" description="Disordered" evidence="1">
    <location>
        <begin position="88"/>
        <end position="126"/>
    </location>
</feature>
<feature type="domain" description="Microbial-type PARG catalytic" evidence="2">
    <location>
        <begin position="133"/>
        <end position="282"/>
    </location>
</feature>
<dbReference type="EMBL" id="KN832999">
    <property type="protein sequence ID" value="KIM81363.1"/>
    <property type="molecule type" value="Genomic_DNA"/>
</dbReference>
<name>A0A0C3B544_PILCF</name>
<evidence type="ECO:0000313" key="4">
    <source>
        <dbReference type="Proteomes" id="UP000054166"/>
    </source>
</evidence>
<feature type="region of interest" description="Disordered" evidence="1">
    <location>
        <begin position="299"/>
        <end position="350"/>
    </location>
</feature>
<dbReference type="PANTHER" id="PTHR35596:SF1">
    <property type="entry name" value="MICROBIAL-TYPE PARG CATALYTIC DOMAIN-CONTAINING PROTEIN"/>
    <property type="match status" value="1"/>
</dbReference>
<dbReference type="Pfam" id="PF10021">
    <property type="entry name" value="PARG_cat_microb"/>
    <property type="match status" value="1"/>
</dbReference>
<proteinExistence type="predicted"/>
<feature type="compositionally biased region" description="Low complexity" evidence="1">
    <location>
        <begin position="93"/>
        <end position="113"/>
    </location>
</feature>
<reference evidence="4" key="2">
    <citation type="submission" date="2015-01" db="EMBL/GenBank/DDBJ databases">
        <title>Evolutionary Origins and Diversification of the Mycorrhizal Mutualists.</title>
        <authorList>
            <consortium name="DOE Joint Genome Institute"/>
            <consortium name="Mycorrhizal Genomics Consortium"/>
            <person name="Kohler A."/>
            <person name="Kuo A."/>
            <person name="Nagy L.G."/>
            <person name="Floudas D."/>
            <person name="Copeland A."/>
            <person name="Barry K.W."/>
            <person name="Cichocki N."/>
            <person name="Veneault-Fourrey C."/>
            <person name="LaButti K."/>
            <person name="Lindquist E.A."/>
            <person name="Lipzen A."/>
            <person name="Lundell T."/>
            <person name="Morin E."/>
            <person name="Murat C."/>
            <person name="Riley R."/>
            <person name="Ohm R."/>
            <person name="Sun H."/>
            <person name="Tunlid A."/>
            <person name="Henrissat B."/>
            <person name="Grigoriev I.V."/>
            <person name="Hibbett D.S."/>
            <person name="Martin F."/>
        </authorList>
    </citation>
    <scope>NUCLEOTIDE SEQUENCE [LARGE SCALE GENOMIC DNA]</scope>
    <source>
        <strain evidence="4">F 1598</strain>
    </source>
</reference>
<feature type="compositionally biased region" description="Basic residues" evidence="1">
    <location>
        <begin position="7"/>
        <end position="21"/>
    </location>
</feature>
<keyword evidence="4" id="KW-1185">Reference proteome</keyword>
<feature type="region of interest" description="Disordered" evidence="1">
    <location>
        <begin position="1"/>
        <end position="54"/>
    </location>
</feature>
<organism evidence="3 4">
    <name type="scientific">Piloderma croceum (strain F 1598)</name>
    <dbReference type="NCBI Taxonomy" id="765440"/>
    <lineage>
        <taxon>Eukaryota</taxon>
        <taxon>Fungi</taxon>
        <taxon>Dikarya</taxon>
        <taxon>Basidiomycota</taxon>
        <taxon>Agaricomycotina</taxon>
        <taxon>Agaricomycetes</taxon>
        <taxon>Agaricomycetidae</taxon>
        <taxon>Atheliales</taxon>
        <taxon>Atheliaceae</taxon>
        <taxon>Piloderma</taxon>
    </lineage>
</organism>
<evidence type="ECO:0000259" key="2">
    <source>
        <dbReference type="Pfam" id="PF10021"/>
    </source>
</evidence>
<feature type="compositionally biased region" description="Basic residues" evidence="1">
    <location>
        <begin position="41"/>
        <end position="54"/>
    </location>
</feature>
<dbReference type="InterPro" id="IPR043472">
    <property type="entry name" value="Macro_dom-like"/>
</dbReference>
<dbReference type="InterPro" id="IPR019261">
    <property type="entry name" value="PARG_cat_microbial"/>
</dbReference>
<dbReference type="Proteomes" id="UP000054166">
    <property type="component" value="Unassembled WGS sequence"/>
</dbReference>
<dbReference type="PANTHER" id="PTHR35596">
    <property type="entry name" value="DUF2263 DOMAIN-CONTAINING PROTEIN"/>
    <property type="match status" value="1"/>
</dbReference>